<dbReference type="RefSeq" id="XP_013950380.1">
    <property type="nucleotide sequence ID" value="XM_014094905.1"/>
</dbReference>
<dbReference type="Proteomes" id="UP000007115">
    <property type="component" value="Unassembled WGS sequence"/>
</dbReference>
<evidence type="ECO:0000313" key="3">
    <source>
        <dbReference type="Proteomes" id="UP000007115"/>
    </source>
</evidence>
<protein>
    <recommendedName>
        <fullName evidence="1">Dienelactone hydrolase domain-containing protein</fullName>
    </recommendedName>
</protein>
<dbReference type="PANTHER" id="PTHR17630:SF105">
    <property type="entry name" value="DIENELACTONE HYDROLASE FAMILY PROTEIN (AFU_ORTHOLOGUE AFUA_4G08790)"/>
    <property type="match status" value="1"/>
</dbReference>
<reference evidence="2 3" key="1">
    <citation type="journal article" date="2011" name="Genome Biol.">
        <title>Comparative genome sequence analysis underscores mycoparasitism as the ancestral life style of Trichoderma.</title>
        <authorList>
            <person name="Kubicek C.P."/>
            <person name="Herrera-Estrella A."/>
            <person name="Seidl-Seiboth V."/>
            <person name="Martinez D.A."/>
            <person name="Druzhinina I.S."/>
            <person name="Thon M."/>
            <person name="Zeilinger S."/>
            <person name="Casas-Flores S."/>
            <person name="Horwitz B.A."/>
            <person name="Mukherjee P.K."/>
            <person name="Mukherjee M."/>
            <person name="Kredics L."/>
            <person name="Alcaraz L.D."/>
            <person name="Aerts A."/>
            <person name="Antal Z."/>
            <person name="Atanasova L."/>
            <person name="Cervantes-Badillo M.G."/>
            <person name="Challacombe J."/>
            <person name="Chertkov O."/>
            <person name="McCluskey K."/>
            <person name="Coulpier F."/>
            <person name="Deshpande N."/>
            <person name="von Doehren H."/>
            <person name="Ebbole D.J."/>
            <person name="Esquivel-Naranjo E.U."/>
            <person name="Fekete E."/>
            <person name="Flipphi M."/>
            <person name="Glaser F."/>
            <person name="Gomez-Rodriguez E.Y."/>
            <person name="Gruber S."/>
            <person name="Han C."/>
            <person name="Henrissat B."/>
            <person name="Hermosa R."/>
            <person name="Hernandez-Onate M."/>
            <person name="Karaffa L."/>
            <person name="Kosti I."/>
            <person name="Le Crom S."/>
            <person name="Lindquist E."/>
            <person name="Lucas S."/>
            <person name="Luebeck M."/>
            <person name="Luebeck P.S."/>
            <person name="Margeot A."/>
            <person name="Metz B."/>
            <person name="Misra M."/>
            <person name="Nevalainen H."/>
            <person name="Omann M."/>
            <person name="Packer N."/>
            <person name="Perrone G."/>
            <person name="Uresti-Rivera E.E."/>
            <person name="Salamov A."/>
            <person name="Schmoll M."/>
            <person name="Seiboth B."/>
            <person name="Shapiro H."/>
            <person name="Sukno S."/>
            <person name="Tamayo-Ramos J.A."/>
            <person name="Tisch D."/>
            <person name="Wiest A."/>
            <person name="Wilkinson H.H."/>
            <person name="Zhang M."/>
            <person name="Coutinho P.M."/>
            <person name="Kenerley C.M."/>
            <person name="Monte E."/>
            <person name="Baker S.E."/>
            <person name="Grigoriev I.V."/>
        </authorList>
    </citation>
    <scope>NUCLEOTIDE SEQUENCE [LARGE SCALE GENOMIC DNA]</scope>
    <source>
        <strain evidence="3">Gv29-8 / FGSC 10586</strain>
    </source>
</reference>
<dbReference type="SUPFAM" id="SSF53474">
    <property type="entry name" value="alpha/beta-Hydrolases"/>
    <property type="match status" value="1"/>
</dbReference>
<feature type="domain" description="Dienelactone hydrolase" evidence="1">
    <location>
        <begin position="42"/>
        <end position="276"/>
    </location>
</feature>
<dbReference type="InterPro" id="IPR029058">
    <property type="entry name" value="AB_hydrolase_fold"/>
</dbReference>
<dbReference type="STRING" id="413071.G9NBI0"/>
<dbReference type="InParanoid" id="G9NBI0"/>
<dbReference type="Pfam" id="PF01738">
    <property type="entry name" value="DLH"/>
    <property type="match status" value="1"/>
</dbReference>
<proteinExistence type="predicted"/>
<accession>G9NBI0</accession>
<name>G9NBI0_HYPVG</name>
<dbReference type="OrthoDB" id="17560at2759"/>
<evidence type="ECO:0000259" key="1">
    <source>
        <dbReference type="Pfam" id="PF01738"/>
    </source>
</evidence>
<dbReference type="VEuPathDB" id="FungiDB:TRIVIDRAFT_39931"/>
<dbReference type="Gene3D" id="3.40.50.1820">
    <property type="entry name" value="alpha/beta hydrolase"/>
    <property type="match status" value="1"/>
</dbReference>
<comment type="caution">
    <text evidence="2">The sequence shown here is derived from an EMBL/GenBank/DDBJ whole genome shotgun (WGS) entry which is preliminary data.</text>
</comment>
<dbReference type="InterPro" id="IPR002925">
    <property type="entry name" value="Dienelactn_hydro"/>
</dbReference>
<sequence>MSCPSCFSGHAKSLVPTGRVELLHGRNTYISEPGEGVAVFGIVVIVPDAFGWEFPNNRLLADEYARQGSLRVYLPDFMDGAAAPVWMLQTIADITKKQKTWLEHLYLPYHISRAAYGFIPFIVRNRFSVSMTKVQSFIEAIRHSSEAHLPLGAAGFCWGGLHVLALARGFNTTSNGEPLVNAVFTAHPSNVKIPDDVAELRVPVSLAIGDKDFIMPVAQIDRVREVWASIPNIATEVRVYPGAGHGFSVRADPHNAAQAAQSAEAERQAVAWFQKHFHKG</sequence>
<keyword evidence="3" id="KW-1185">Reference proteome</keyword>
<organism evidence="2 3">
    <name type="scientific">Hypocrea virens (strain Gv29-8 / FGSC 10586)</name>
    <name type="common">Gliocladium virens</name>
    <name type="synonym">Trichoderma virens</name>
    <dbReference type="NCBI Taxonomy" id="413071"/>
    <lineage>
        <taxon>Eukaryota</taxon>
        <taxon>Fungi</taxon>
        <taxon>Dikarya</taxon>
        <taxon>Ascomycota</taxon>
        <taxon>Pezizomycotina</taxon>
        <taxon>Sordariomycetes</taxon>
        <taxon>Hypocreomycetidae</taxon>
        <taxon>Hypocreales</taxon>
        <taxon>Hypocreaceae</taxon>
        <taxon>Trichoderma</taxon>
    </lineage>
</organism>
<gene>
    <name evidence="2" type="ORF">TRIVIDRAFT_39931</name>
</gene>
<dbReference type="OMA" id="DCAFTAH"/>
<evidence type="ECO:0000313" key="2">
    <source>
        <dbReference type="EMBL" id="EHK16185.1"/>
    </source>
</evidence>
<dbReference type="GeneID" id="25793851"/>
<dbReference type="HOGENOM" id="CLU_054590_2_3_1"/>
<dbReference type="eggNOG" id="KOG3043">
    <property type="taxonomic scope" value="Eukaryota"/>
</dbReference>
<dbReference type="AlphaFoldDB" id="G9NBI0"/>
<dbReference type="PANTHER" id="PTHR17630">
    <property type="entry name" value="DIENELACTONE HYDROLASE"/>
    <property type="match status" value="1"/>
</dbReference>
<dbReference type="EMBL" id="ABDF02000091">
    <property type="protein sequence ID" value="EHK16185.1"/>
    <property type="molecule type" value="Genomic_DNA"/>
</dbReference>
<dbReference type="GO" id="GO:0016787">
    <property type="term" value="F:hydrolase activity"/>
    <property type="evidence" value="ECO:0007669"/>
    <property type="project" value="InterPro"/>
</dbReference>